<evidence type="ECO:0000256" key="3">
    <source>
        <dbReference type="ARBA" id="ARBA00022692"/>
    </source>
</evidence>
<dbReference type="eggNOG" id="KOG2952">
    <property type="taxonomic scope" value="Eukaryota"/>
</dbReference>
<dbReference type="GeneID" id="34525461"/>
<dbReference type="Pfam" id="PF03381">
    <property type="entry name" value="CDC50"/>
    <property type="match status" value="1"/>
</dbReference>
<dbReference type="AlphaFoldDB" id="J7RXG4"/>
<protein>
    <recommendedName>
        <fullName evidence="11">Cell division control protein 50</fullName>
    </recommendedName>
</protein>
<dbReference type="GO" id="GO:0045332">
    <property type="term" value="P:phospholipid translocation"/>
    <property type="evidence" value="ECO:0007669"/>
    <property type="project" value="UniProtKB-UniRule"/>
</dbReference>
<feature type="transmembrane region" description="Helical" evidence="8">
    <location>
        <begin position="39"/>
        <end position="63"/>
    </location>
</feature>
<evidence type="ECO:0000256" key="7">
    <source>
        <dbReference type="SAM" id="MobiDB-lite"/>
    </source>
</evidence>
<keyword evidence="5 6" id="KW-0472">Membrane</keyword>
<keyword evidence="4 8" id="KW-1133">Transmembrane helix</keyword>
<dbReference type="PANTHER" id="PTHR10926">
    <property type="entry name" value="CELL CYCLE CONTROL PROTEIN 50"/>
    <property type="match status" value="1"/>
</dbReference>
<evidence type="ECO:0000256" key="8">
    <source>
        <dbReference type="SAM" id="Phobius"/>
    </source>
</evidence>
<accession>J7RXG4</accession>
<feature type="transmembrane region" description="Helical" evidence="8">
    <location>
        <begin position="332"/>
        <end position="353"/>
    </location>
</feature>
<dbReference type="STRING" id="1071383.J7RXG4"/>
<gene>
    <name evidence="9" type="primary">KNAG0D00200</name>
    <name evidence="9" type="ordered locus">KNAG_0D00200</name>
</gene>
<proteinExistence type="inferred from homology"/>
<name>J7RXG4_HUIN7</name>
<keyword evidence="3 8" id="KW-0812">Transmembrane</keyword>
<evidence type="ECO:0000256" key="4">
    <source>
        <dbReference type="ARBA" id="ARBA00022989"/>
    </source>
</evidence>
<dbReference type="Proteomes" id="UP000006310">
    <property type="component" value="Chromosome 4"/>
</dbReference>
<evidence type="ECO:0008006" key="11">
    <source>
        <dbReference type="Google" id="ProtNLM"/>
    </source>
</evidence>
<organism evidence="9 10">
    <name type="scientific">Huiozyma naganishii (strain ATCC MYA-139 / BCRC 22969 / CBS 8797 / KCTC 17520 / NBRC 10181 / NCYC 3082 / Yp74L-3)</name>
    <name type="common">Yeast</name>
    <name type="synonym">Kazachstania naganishii</name>
    <dbReference type="NCBI Taxonomy" id="1071383"/>
    <lineage>
        <taxon>Eukaryota</taxon>
        <taxon>Fungi</taxon>
        <taxon>Dikarya</taxon>
        <taxon>Ascomycota</taxon>
        <taxon>Saccharomycotina</taxon>
        <taxon>Saccharomycetes</taxon>
        <taxon>Saccharomycetales</taxon>
        <taxon>Saccharomycetaceae</taxon>
        <taxon>Huiozyma</taxon>
    </lineage>
</organism>
<dbReference type="GO" id="GO:0005886">
    <property type="term" value="C:plasma membrane"/>
    <property type="evidence" value="ECO:0007669"/>
    <property type="project" value="TreeGrafter"/>
</dbReference>
<dbReference type="HOGENOM" id="CLU_025025_0_1_1"/>
<dbReference type="GO" id="GO:0005783">
    <property type="term" value="C:endoplasmic reticulum"/>
    <property type="evidence" value="ECO:0007669"/>
    <property type="project" value="TreeGrafter"/>
</dbReference>
<evidence type="ECO:0000256" key="6">
    <source>
        <dbReference type="PIRNR" id="PIRNR015840"/>
    </source>
</evidence>
<dbReference type="PANTHER" id="PTHR10926:SF0">
    <property type="entry name" value="CDC50, ISOFORM A"/>
    <property type="match status" value="1"/>
</dbReference>
<dbReference type="EMBL" id="HE978317">
    <property type="protein sequence ID" value="CCK69772.1"/>
    <property type="molecule type" value="Genomic_DNA"/>
</dbReference>
<reference evidence="10" key="2">
    <citation type="submission" date="2012-08" db="EMBL/GenBank/DDBJ databases">
        <title>Genome sequence of Kazachstania naganishii.</title>
        <authorList>
            <person name="Gordon J.L."/>
            <person name="Armisen D."/>
            <person name="Proux-Wera E."/>
            <person name="OhEigeartaigh S.S."/>
            <person name="Byrne K.P."/>
            <person name="Wolfe K.H."/>
        </authorList>
    </citation>
    <scope>NUCLEOTIDE SEQUENCE [LARGE SCALE GENOMIC DNA]</scope>
    <source>
        <strain evidence="10">ATCC MYA-139 / BCRC 22969 / CBS 8797 / CCRC 22969 / KCTC 17520 / NBRC 10181 / NCYC 3082</strain>
    </source>
</reference>
<dbReference type="OrthoDB" id="340608at2759"/>
<dbReference type="PIRSF" id="PIRSF015840">
    <property type="entry name" value="DUF284_TM_euk"/>
    <property type="match status" value="1"/>
</dbReference>
<dbReference type="RefSeq" id="XP_022464018.1">
    <property type="nucleotide sequence ID" value="XM_022607420.1"/>
</dbReference>
<reference evidence="9 10" key="1">
    <citation type="journal article" date="2011" name="Proc. Natl. Acad. Sci. U.S.A.">
        <title>Evolutionary erosion of yeast sex chromosomes by mating-type switching accidents.</title>
        <authorList>
            <person name="Gordon J.L."/>
            <person name="Armisen D."/>
            <person name="Proux-Wera E."/>
            <person name="Oheigeartaigh S.S."/>
            <person name="Byrne K.P."/>
            <person name="Wolfe K.H."/>
        </authorList>
    </citation>
    <scope>NUCLEOTIDE SEQUENCE [LARGE SCALE GENOMIC DNA]</scope>
    <source>
        <strain evidence="10">ATCC MYA-139 / BCRC 22969 / CBS 8797 / CCRC 22969 / KCTC 17520 / NBRC 10181 / NCYC 3082</strain>
    </source>
</reference>
<evidence type="ECO:0000313" key="10">
    <source>
        <dbReference type="Proteomes" id="UP000006310"/>
    </source>
</evidence>
<sequence length="396" mass="45555">MKLSFRWPKPPGRHSRRPLNTDFRQQRLKAWQPDLSPQSVLPVLILIACIFAPIGVGLVISAVNVQNITIDYQTCHLEAPTNGEFKTIPAQYVDYHFKKKVTMQPKWTLVKNDQNDPENMTCRLQFQVPSEIDSSIYVYYKLTKFNQNHRKYVISFDENQLKGDALSVDDLTTHCKPLREQDNKIVYPCGLIANSMFNDTFDLRLFNQENTSASYPLSNSDISWSSDRSNFGSTKYNASQIVPPPNWAKMFPNGYNDDNIPNLHTWQEFQVWMRTAALPKFYKLALKNDDKSDILHEGIYTMDLGLNYPVLSFNGTKSFVLTNNHIIGARNVSLGVIFLIVAGICILFAVVFLTKVIIQPKVLVQHNYLEYTMEPRTRPARVRSFDKRAPPIREIL</sequence>
<dbReference type="KEGG" id="kng:KNAG_0D00200"/>
<comment type="similarity">
    <text evidence="2 6">Belongs to the CDC50/LEM3 family.</text>
</comment>
<comment type="subcellular location">
    <subcellularLocation>
        <location evidence="1">Membrane</location>
        <topology evidence="1">Multi-pass membrane protein</topology>
    </subcellularLocation>
</comment>
<dbReference type="GO" id="GO:1990531">
    <property type="term" value="C:phospholipid-translocating ATPase complex"/>
    <property type="evidence" value="ECO:0007669"/>
    <property type="project" value="EnsemblFungi"/>
</dbReference>
<dbReference type="OMA" id="IPWSMFN"/>
<feature type="region of interest" description="Disordered" evidence="7">
    <location>
        <begin position="1"/>
        <end position="20"/>
    </location>
</feature>
<evidence type="ECO:0000313" key="9">
    <source>
        <dbReference type="EMBL" id="CCK69772.1"/>
    </source>
</evidence>
<dbReference type="InterPro" id="IPR005045">
    <property type="entry name" value="CDC50/LEM3_fam"/>
</dbReference>
<evidence type="ECO:0000256" key="5">
    <source>
        <dbReference type="ARBA" id="ARBA00023136"/>
    </source>
</evidence>
<evidence type="ECO:0000256" key="1">
    <source>
        <dbReference type="ARBA" id="ARBA00004141"/>
    </source>
</evidence>
<dbReference type="GO" id="GO:0005802">
    <property type="term" value="C:trans-Golgi network"/>
    <property type="evidence" value="ECO:0007669"/>
    <property type="project" value="EnsemblFungi"/>
</dbReference>
<evidence type="ECO:0000256" key="2">
    <source>
        <dbReference type="ARBA" id="ARBA00009457"/>
    </source>
</evidence>
<keyword evidence="10" id="KW-1185">Reference proteome</keyword>